<gene>
    <name evidence="2" type="ORF">DWB61_17170</name>
</gene>
<dbReference type="OrthoDB" id="1122175at2"/>
<dbReference type="RefSeq" id="WP_125032136.1">
    <property type="nucleotide sequence ID" value="NZ_JAPXVP010000026.1"/>
</dbReference>
<evidence type="ECO:0008006" key="4">
    <source>
        <dbReference type="Google" id="ProtNLM"/>
    </source>
</evidence>
<reference evidence="2 3" key="1">
    <citation type="submission" date="2018-07" db="EMBL/GenBank/DDBJ databases">
        <title>Draft genome sequence of Ancylomarina sp. M1P.</title>
        <authorList>
            <person name="Yadav S."/>
            <person name="Villanueva L."/>
            <person name="Damste J.S.S."/>
        </authorList>
    </citation>
    <scope>NUCLEOTIDE SEQUENCE [LARGE SCALE GENOMIC DNA]</scope>
    <source>
        <strain evidence="2 3">M1P</strain>
    </source>
</reference>
<dbReference type="EMBL" id="QQWG01000029">
    <property type="protein sequence ID" value="RRG19042.1"/>
    <property type="molecule type" value="Genomic_DNA"/>
</dbReference>
<evidence type="ECO:0000313" key="2">
    <source>
        <dbReference type="EMBL" id="RRG19042.1"/>
    </source>
</evidence>
<dbReference type="AlphaFoldDB" id="A0A425XWL8"/>
<keyword evidence="1" id="KW-0732">Signal</keyword>
<protein>
    <recommendedName>
        <fullName evidence="4">Acyloxyacyl hydrolase</fullName>
    </recommendedName>
</protein>
<evidence type="ECO:0000313" key="3">
    <source>
        <dbReference type="Proteomes" id="UP000285794"/>
    </source>
</evidence>
<keyword evidence="3" id="KW-1185">Reference proteome</keyword>
<proteinExistence type="predicted"/>
<sequence>MKIKLSLSLLLTIFVTNLIAQTHTHSDNDHHHHHAKNEIGIVNAPVYLVKEKAMAYGVHLHYLRMVQDSKFGLGVGYERLFNEHKHNTFGIVGSYRPIDRLSFSFSPGITFEDEEPSELNLALHLEAVYEFVFHHFHIGPTIGFAYDPEDYHISFGLHIGYGF</sequence>
<feature type="chain" id="PRO_5019021790" description="Acyloxyacyl hydrolase" evidence="1">
    <location>
        <begin position="21"/>
        <end position="163"/>
    </location>
</feature>
<evidence type="ECO:0000256" key="1">
    <source>
        <dbReference type="SAM" id="SignalP"/>
    </source>
</evidence>
<accession>A0A425XWL8</accession>
<name>A0A425XWL8_9BACT</name>
<feature type="signal peptide" evidence="1">
    <location>
        <begin position="1"/>
        <end position="20"/>
    </location>
</feature>
<dbReference type="Proteomes" id="UP000285794">
    <property type="component" value="Unassembled WGS sequence"/>
</dbReference>
<organism evidence="2 3">
    <name type="scientific">Ancylomarina euxinus</name>
    <dbReference type="NCBI Taxonomy" id="2283627"/>
    <lineage>
        <taxon>Bacteria</taxon>
        <taxon>Pseudomonadati</taxon>
        <taxon>Bacteroidota</taxon>
        <taxon>Bacteroidia</taxon>
        <taxon>Marinilabiliales</taxon>
        <taxon>Marinifilaceae</taxon>
        <taxon>Ancylomarina</taxon>
    </lineage>
</organism>
<comment type="caution">
    <text evidence="2">The sequence shown here is derived from an EMBL/GenBank/DDBJ whole genome shotgun (WGS) entry which is preliminary data.</text>
</comment>